<evidence type="ECO:0000313" key="3">
    <source>
        <dbReference type="Proteomes" id="UP001152485"/>
    </source>
</evidence>
<evidence type="ECO:0008006" key="4">
    <source>
        <dbReference type="Google" id="ProtNLM"/>
    </source>
</evidence>
<accession>A0ABM9GF99</accession>
<dbReference type="SUPFAM" id="SSF51126">
    <property type="entry name" value="Pectin lyase-like"/>
    <property type="match status" value="1"/>
</dbReference>
<sequence>MNTFNEQEAAHSAQSTTVVEKESRESLIDKFDDLKTPTGDDFEAMIRSGFNQVDDPIQVVEVDGQSELDISAPVTVRSDIHTDEQLNLSADELSMTNGQAQTLNLNSDSMQVFDGVFLLSKTDEKLQIAGTVQANTLNATEQVDTAQLNADALLVKNSDAEILRAELDENNNPKVTVSGEAHLAQSLYVTDTTNTAHLAASASSTLANASANTLVVAGTATLNGMLAGQNAVFTEHVEARDTLGVGIDAQSTQAKLHISKSSSDMDALLRVDDYNNDTTPFFINSEGKVGVGTTEVAASFHVADDALFGDIQDAHYVKLNGQDKSHFAGNVSVSESMAIGGETLPSVDKSLAVEGNLAIGKTNASAKLDVQGSVNTSLLNVGTSAAQFIKISDAPLQNESKVTVYQKTSIKDDLHVESDITATNVTTSNHVSANSATITQDLVAGATTVSDLTVNTHATIAQKTTTNKLWVGDTQTGITEQDTAAGALLNTTLTVKGSAQFTDITASADISTDTALHGQSAHITQGVNIGEQSTIPSGKLVIKTATEEESALLIKDYEENPLLRVKKQSVQVGSEMAPVPVNVKGTVTAPNVEITQQANIGSAQVYSQLNIASNNEQPNWESNAKLAVLSNPSNASGVEISHFNGQAVTPIITSKMDKLGLFEANPIKPLHVGADALFANSVDFASDMNVLNNNGEAIFSVNDMNVTVGSSNFATPFNVHGDADIFGNTDVHGQLTVSIDGNPLLSTTNSQVNITQLGEQAAVKVQHGTTDSATYIAAGQLAINQPLPESDVNFALTGQACVAGQVQIMGEEFVGEEFALEVQGDTKLSKKLTVAGAGQIDDGLSISVTNNSAQLPKDALFVQGSSNLSGTLSVTDTVDFYNNLTVTDGIATFTGPLNANGSTTVDNTLTVNGRASAMGGLIVAQTETDNALLVEGLAQFDTHVEIDGDLNLSDKPAQARVHIQEQGKRGLYIERQGGQTGLVFNDGRLGVGVERPDYALDVAEDSQFRKDVEIKGRLEIDESLHVDEYASFRSNINVHGNSELAGEARFGLPFSSVSDEAPTGMPAGIAQVAIDQNHFAKAFAVYHQGEKPVVIEDGKLGVQTDSPREALDVAGNALIQGDIILNGKLRGSGRVECFDGAKIFGDVELRSDLTVNDDVHLKDTLLVEGQATFNRHVEVKSDSTFQDSVRLNDELSVHKHTSLRDTLTVAKQTTLQGGLNIEGLEVGSQVTITPASTFNNAVTVHGQVNLHSPLHTESNIAAPSLSVSGEHVIHVESNTASAPLSIQANSTDALHITPEGHVGVGTQTPECKLDIEGDVRVRNTLTIDSGLTFAEDASIQSDCKVSGAFSATTMQLGDTQLVGSISTDVELGGEMSSNEVLATQAAIKAYVDAHCWSWTESNKVLLIQNQQEFDDVMSREILCNVTILLLPHTSHPQMNRAYKLKQQVRIGSNVSIIGFNERETRIVKEHAGCRFLIHGQSDAMVKSVEMRGFTFDGSLLNGGLFEGNGGAFHLRYVQSAKLNCVIENHHVSGDGGAIYGESEVSAVEAGNIKHCSATRQGGGVFGVKESTLNVSLCRAESGAGVAYCDDSQVVARTNTAVLYGGGAYKCQNLMAQGYWRGNRAESEVGHHIYSAGCDTSHDEHTHQDYWWHGLYIDGPVMCGAQPWRNDHI</sequence>
<feature type="region of interest" description="Disordered" evidence="1">
    <location>
        <begin position="1"/>
        <end position="24"/>
    </location>
</feature>
<feature type="compositionally biased region" description="Polar residues" evidence="1">
    <location>
        <begin position="1"/>
        <end position="18"/>
    </location>
</feature>
<dbReference type="EMBL" id="CAMAPD010000003">
    <property type="protein sequence ID" value="CAH9054017.1"/>
    <property type="molecule type" value="Genomic_DNA"/>
</dbReference>
<reference evidence="2 3" key="1">
    <citation type="submission" date="2022-07" db="EMBL/GenBank/DDBJ databases">
        <authorList>
            <person name="Criscuolo A."/>
        </authorList>
    </citation>
    <scope>NUCLEOTIDE SEQUENCE [LARGE SCALE GENOMIC DNA]</scope>
    <source>
        <strain evidence="3">CIP 111951</strain>
    </source>
</reference>
<evidence type="ECO:0000256" key="1">
    <source>
        <dbReference type="SAM" id="MobiDB-lite"/>
    </source>
</evidence>
<dbReference type="InterPro" id="IPR011004">
    <property type="entry name" value="Trimer_LpxA-like_sf"/>
</dbReference>
<proteinExistence type="predicted"/>
<dbReference type="InterPro" id="IPR011050">
    <property type="entry name" value="Pectin_lyase_fold/virulence"/>
</dbReference>
<dbReference type="Proteomes" id="UP001152485">
    <property type="component" value="Unassembled WGS sequence"/>
</dbReference>
<gene>
    <name evidence="2" type="ORF">PSECIP111951_00941</name>
</gene>
<evidence type="ECO:0000313" key="2">
    <source>
        <dbReference type="EMBL" id="CAH9054017.1"/>
    </source>
</evidence>
<protein>
    <recommendedName>
        <fullName evidence="4">Right handed beta helix domain-containing protein</fullName>
    </recommendedName>
</protein>
<dbReference type="Gene3D" id="2.160.10.10">
    <property type="entry name" value="Hexapeptide repeat proteins"/>
    <property type="match status" value="1"/>
</dbReference>
<name>A0ABM9GF99_9GAMM</name>
<organism evidence="2 3">
    <name type="scientific">Pseudoalteromonas holothuriae</name>
    <dbReference type="NCBI Taxonomy" id="2963714"/>
    <lineage>
        <taxon>Bacteria</taxon>
        <taxon>Pseudomonadati</taxon>
        <taxon>Pseudomonadota</taxon>
        <taxon>Gammaproteobacteria</taxon>
        <taxon>Alteromonadales</taxon>
        <taxon>Pseudoalteromonadaceae</taxon>
        <taxon>Pseudoalteromonas</taxon>
    </lineage>
</organism>
<dbReference type="RefSeq" id="WP_261592126.1">
    <property type="nucleotide sequence ID" value="NZ_CAMAPD010000003.1"/>
</dbReference>
<comment type="caution">
    <text evidence="2">The sequence shown here is derived from an EMBL/GenBank/DDBJ whole genome shotgun (WGS) entry which is preliminary data.</text>
</comment>
<dbReference type="SUPFAM" id="SSF51161">
    <property type="entry name" value="Trimeric LpxA-like enzymes"/>
    <property type="match status" value="1"/>
</dbReference>